<evidence type="ECO:0000256" key="2">
    <source>
        <dbReference type="SAM" id="Phobius"/>
    </source>
</evidence>
<keyword evidence="2" id="KW-0472">Membrane</keyword>
<dbReference type="InterPro" id="IPR045768">
    <property type="entry name" value="SpoIIE_N"/>
</dbReference>
<protein>
    <submittedName>
        <fullName evidence="4">Stage II sporulation protein E</fullName>
    </submittedName>
</protein>
<feature type="transmembrane region" description="Helical" evidence="2">
    <location>
        <begin position="229"/>
        <end position="249"/>
    </location>
</feature>
<feature type="transmembrane region" description="Helical" evidence="2">
    <location>
        <begin position="111"/>
        <end position="132"/>
    </location>
</feature>
<dbReference type="EMBL" id="FUYJ01000013">
    <property type="protein sequence ID" value="SKB07388.1"/>
    <property type="molecule type" value="Genomic_DNA"/>
</dbReference>
<feature type="transmembrane region" description="Helical" evidence="2">
    <location>
        <begin position="144"/>
        <end position="165"/>
    </location>
</feature>
<feature type="transmembrane region" description="Helical" evidence="2">
    <location>
        <begin position="286"/>
        <end position="304"/>
    </location>
</feature>
<dbReference type="GO" id="GO:0016791">
    <property type="term" value="F:phosphatase activity"/>
    <property type="evidence" value="ECO:0007669"/>
    <property type="project" value="TreeGrafter"/>
</dbReference>
<dbReference type="InterPro" id="IPR001932">
    <property type="entry name" value="PPM-type_phosphatase-like_dom"/>
</dbReference>
<dbReference type="AlphaFoldDB" id="A0A1T4Z0Q6"/>
<dbReference type="SUPFAM" id="SSF81606">
    <property type="entry name" value="PP2C-like"/>
    <property type="match status" value="1"/>
</dbReference>
<evidence type="ECO:0000313" key="5">
    <source>
        <dbReference type="Proteomes" id="UP000190042"/>
    </source>
</evidence>
<feature type="transmembrane region" description="Helical" evidence="2">
    <location>
        <begin position="202"/>
        <end position="223"/>
    </location>
</feature>
<feature type="transmembrane region" description="Helical" evidence="2">
    <location>
        <begin position="71"/>
        <end position="91"/>
    </location>
</feature>
<accession>A0A1T4Z0Q6</accession>
<organism evidence="4 5">
    <name type="scientific">Sporosarcina newyorkensis</name>
    <dbReference type="NCBI Taxonomy" id="759851"/>
    <lineage>
        <taxon>Bacteria</taxon>
        <taxon>Bacillati</taxon>
        <taxon>Bacillota</taxon>
        <taxon>Bacilli</taxon>
        <taxon>Bacillales</taxon>
        <taxon>Caryophanaceae</taxon>
        <taxon>Sporosarcina</taxon>
    </lineage>
</organism>
<feature type="transmembrane region" description="Helical" evidence="2">
    <location>
        <begin position="261"/>
        <end position="280"/>
    </location>
</feature>
<dbReference type="InterPro" id="IPR036457">
    <property type="entry name" value="PPM-type-like_dom_sf"/>
</dbReference>
<feature type="domain" description="PPM-type phosphatase" evidence="3">
    <location>
        <begin position="568"/>
        <end position="779"/>
    </location>
</feature>
<keyword evidence="2" id="KW-1133">Transmembrane helix</keyword>
<dbReference type="InterPro" id="IPR052016">
    <property type="entry name" value="Bact_Sigma-Reg"/>
</dbReference>
<keyword evidence="5" id="KW-1185">Reference proteome</keyword>
<dbReference type="RefSeq" id="WP_078818828.1">
    <property type="nucleotide sequence ID" value="NZ_FUYJ01000013.1"/>
</dbReference>
<reference evidence="5" key="1">
    <citation type="submission" date="2017-02" db="EMBL/GenBank/DDBJ databases">
        <authorList>
            <person name="Varghese N."/>
            <person name="Submissions S."/>
        </authorList>
    </citation>
    <scope>NUCLEOTIDE SEQUENCE [LARGE SCALE GENOMIC DNA]</scope>
    <source>
        <strain evidence="5">DSM 23966</strain>
    </source>
</reference>
<gene>
    <name evidence="4" type="ORF">SAMN04244570_0374</name>
</gene>
<dbReference type="Gene3D" id="3.60.40.10">
    <property type="entry name" value="PPM-type phosphatase domain"/>
    <property type="match status" value="1"/>
</dbReference>
<dbReference type="Pfam" id="PF07228">
    <property type="entry name" value="SpoIIE"/>
    <property type="match status" value="1"/>
</dbReference>
<evidence type="ECO:0000259" key="3">
    <source>
        <dbReference type="SMART" id="SM00331"/>
    </source>
</evidence>
<dbReference type="Pfam" id="PF19732">
    <property type="entry name" value="SpoIIE_N"/>
    <property type="match status" value="1"/>
</dbReference>
<evidence type="ECO:0000256" key="1">
    <source>
        <dbReference type="ARBA" id="ARBA00022801"/>
    </source>
</evidence>
<evidence type="ECO:0000313" key="4">
    <source>
        <dbReference type="EMBL" id="SKB07388.1"/>
    </source>
</evidence>
<dbReference type="PANTHER" id="PTHR43156:SF2">
    <property type="entry name" value="STAGE II SPORULATION PROTEIN E"/>
    <property type="match status" value="1"/>
</dbReference>
<keyword evidence="1" id="KW-0378">Hydrolase</keyword>
<dbReference type="Proteomes" id="UP000190042">
    <property type="component" value="Unassembled WGS sequence"/>
</dbReference>
<feature type="transmembrane region" description="Helical" evidence="2">
    <location>
        <begin position="27"/>
        <end position="59"/>
    </location>
</feature>
<dbReference type="SMART" id="SM00331">
    <property type="entry name" value="PP2C_SIG"/>
    <property type="match status" value="1"/>
</dbReference>
<name>A0A1T4Z0Q6_9BACL</name>
<dbReference type="PANTHER" id="PTHR43156">
    <property type="entry name" value="STAGE II SPORULATION PROTEIN E-RELATED"/>
    <property type="match status" value="1"/>
</dbReference>
<keyword evidence="2" id="KW-0812">Transmembrane</keyword>
<sequence>MKMIDNMERPFGQQFRVAWQELINRKVYFMTAILFLIGSFFLSQAVVFDMAVPFFLPIWALASMRYRQHMIYVFIGGMAGSAFLGMGQAVIHLTQLLLFHLAIKSPFVKKSIPLAVASCMIIPQIIWQLVMYSGNPPVAVQLSIGLEAMLALFMTVFMLLAFPSIDRLLYGPWNPEQVSAMCIVGALATTGMGGLQIGYVSVAGVFLFLAIYVAAMVGGVPFATTVGMIIALIIGVSDLAFTGMMALYGMTGLLAGGLKRFGKLGIVTGSLFVSLFFLLYDATLPLDTVHFVTIGVAAVLFFFIPSRKINQVRQVFLPKQEGISEKRQQWLADKLDGQLEEFQQFAHFMSTLVNNRFSSEEEVAATIQVPSICQSCFRYKKCWESEEDGISSLVNEWESTYSATKKAARLRVEEKMKFKCLRFKGLINELEEHGTNRLLMGQLQHGRKMLALQLRDMSTHIEKVMRDVKEDLTTYKLAEEELANRLQVQGVEFFQIDILSEERGACKVVISIPEKKADFETETTVGEYLILPVLEEMYDEPIHISKSAYQPFPFPHVQLTFSSAVRFSLDYDIVTTAGGGTFQAGDAYEVFKIHDGLSAVLLSDGMGQDVNAYHESRKVIRLMRECLGQKMDPETAIHTLHYMMALNGLDDMYATLDLALIDLQDGRLWSWKAGSMSTYIKRGDEFIRLDSKTVPFGFLPSFSIEAKNEQLKSGDILVMMTDGIFNGELPLEPQEEVMERTIERYKELDCHTIADQVMAEMERSFESVEDDRTILVMKIDHVVPKWSKVNNKSRIISRKRMVG</sequence>
<feature type="transmembrane region" description="Helical" evidence="2">
    <location>
        <begin position="177"/>
        <end position="195"/>
    </location>
</feature>
<proteinExistence type="predicted"/>